<sequence>MSTHTARVGEPARSRHRGPLRPHEVALAAVLGGLSVATVVVAQVLPILTSVALLAPVPMALLGQRTRPRALVAVVVAAAGVSFALAGLSAAVSVVGAGVVGGLVGEMKRRGRGLAAFSAVSVLVAPIMGGLSVVVFWILTPLRRLLLESLENTVTGMAKGLDEVGKRLPGGEAVFTQTADGLRALTGAIVDYWWLWLWSTGTVGTLISLFVAWWLVGGVIDRVRAIPSTDSLDEPGRDLADDALVGPLPVHLRGVGFRYPGASDDALVDVDLRIEPGELVAVVGANGSGKSTVAKILAGRAPSTGEVVRPGDPGLGRPGGTAMVLQRPETQMLGARVADDVVWGLPEGVAVDVDALLAEVGLTGLADRDTADLSGGQQQRLALAAALARDPALLIADEVTSMVDPVGRAELLDVLTTLPARRGLAVVLITHRADEAAAADRIVHLREGRVDPAPPQWLAGVAEPDTEPAAAPVVPISPHRPGETLIELSGISHRYLAGTPWEVTALREVSLRVNRGEGLLIVGGNGSGKSTLAWILAGLTTPTSGTADYEGSPIHKQVGVVKLTFQHARLQLQRPTLGEDIQAAGGVEVGTAEVSRLLDEVGLPREFAARSTDALSGGQMRRGVLAGALAGHPQVIVADEPLAGLDPKARADVVALFGRMRAAGLTLIVISHDLDEIAQVCDRQVELVDGVLVDAAAREAS</sequence>
<feature type="transmembrane region" description="Helical" evidence="5">
    <location>
        <begin position="25"/>
        <end position="51"/>
    </location>
</feature>
<accession>A0A7M3SUE3</accession>
<dbReference type="Proteomes" id="UP000444980">
    <property type="component" value="Unassembled WGS sequence"/>
</dbReference>
<dbReference type="SMART" id="SM00382">
    <property type="entry name" value="AAA"/>
    <property type="match status" value="2"/>
</dbReference>
<dbReference type="InterPro" id="IPR050095">
    <property type="entry name" value="ECF_ABC_transporter_ATP-bd"/>
</dbReference>
<evidence type="ECO:0000256" key="3">
    <source>
        <dbReference type="ARBA" id="ARBA00022741"/>
    </source>
</evidence>
<feature type="domain" description="ABC transporter" evidence="6">
    <location>
        <begin position="250"/>
        <end position="472"/>
    </location>
</feature>
<keyword evidence="3" id="KW-0547">Nucleotide-binding</keyword>
<dbReference type="Pfam" id="PF00005">
    <property type="entry name" value="ABC_tran"/>
    <property type="match status" value="2"/>
</dbReference>
<keyword evidence="4 7" id="KW-0067">ATP-binding</keyword>
<name>A0A7M3SUE3_9ACTN</name>
<protein>
    <submittedName>
        <fullName evidence="7">Putative ABC transporter ATP-binding protein</fullName>
    </submittedName>
</protein>
<comment type="similarity">
    <text evidence="1">Belongs to the ABC transporter superfamily.</text>
</comment>
<dbReference type="InterPro" id="IPR015856">
    <property type="entry name" value="ABC_transpr_CbiO/EcfA_su"/>
</dbReference>
<dbReference type="GO" id="GO:0016887">
    <property type="term" value="F:ATP hydrolysis activity"/>
    <property type="evidence" value="ECO:0007669"/>
    <property type="project" value="InterPro"/>
</dbReference>
<evidence type="ECO:0000313" key="7">
    <source>
        <dbReference type="EMBL" id="GED96267.1"/>
    </source>
</evidence>
<evidence type="ECO:0000256" key="2">
    <source>
        <dbReference type="ARBA" id="ARBA00022448"/>
    </source>
</evidence>
<keyword evidence="5" id="KW-1133">Transmembrane helix</keyword>
<evidence type="ECO:0000256" key="1">
    <source>
        <dbReference type="ARBA" id="ARBA00005417"/>
    </source>
</evidence>
<dbReference type="GO" id="GO:0042626">
    <property type="term" value="F:ATPase-coupled transmembrane transporter activity"/>
    <property type="evidence" value="ECO:0007669"/>
    <property type="project" value="TreeGrafter"/>
</dbReference>
<keyword evidence="8" id="KW-1185">Reference proteome</keyword>
<evidence type="ECO:0000259" key="6">
    <source>
        <dbReference type="PROSITE" id="PS50893"/>
    </source>
</evidence>
<organism evidence="7 8">
    <name type="scientific">Gordonia crocea</name>
    <dbReference type="NCBI Taxonomy" id="589162"/>
    <lineage>
        <taxon>Bacteria</taxon>
        <taxon>Bacillati</taxon>
        <taxon>Actinomycetota</taxon>
        <taxon>Actinomycetes</taxon>
        <taxon>Mycobacteriales</taxon>
        <taxon>Gordoniaceae</taxon>
        <taxon>Gordonia</taxon>
    </lineage>
</organism>
<feature type="transmembrane region" description="Helical" evidence="5">
    <location>
        <begin position="116"/>
        <end position="139"/>
    </location>
</feature>
<evidence type="ECO:0000256" key="5">
    <source>
        <dbReference type="SAM" id="Phobius"/>
    </source>
</evidence>
<dbReference type="RefSeq" id="WP_161925763.1">
    <property type="nucleotide sequence ID" value="NZ_BJOU01000001.1"/>
</dbReference>
<dbReference type="GO" id="GO:0043190">
    <property type="term" value="C:ATP-binding cassette (ABC) transporter complex"/>
    <property type="evidence" value="ECO:0007669"/>
    <property type="project" value="TreeGrafter"/>
</dbReference>
<feature type="transmembrane region" description="Helical" evidence="5">
    <location>
        <begin position="71"/>
        <end position="104"/>
    </location>
</feature>
<dbReference type="PROSITE" id="PS50893">
    <property type="entry name" value="ABC_TRANSPORTER_2"/>
    <property type="match status" value="2"/>
</dbReference>
<dbReference type="GO" id="GO:0005524">
    <property type="term" value="F:ATP binding"/>
    <property type="evidence" value="ECO:0007669"/>
    <property type="project" value="UniProtKB-KW"/>
</dbReference>
<feature type="transmembrane region" description="Helical" evidence="5">
    <location>
        <begin position="193"/>
        <end position="216"/>
    </location>
</feature>
<comment type="caution">
    <text evidence="7">The sequence shown here is derived from an EMBL/GenBank/DDBJ whole genome shotgun (WGS) entry which is preliminary data.</text>
</comment>
<dbReference type="InterPro" id="IPR003439">
    <property type="entry name" value="ABC_transporter-like_ATP-bd"/>
</dbReference>
<dbReference type="InterPro" id="IPR017871">
    <property type="entry name" value="ABC_transporter-like_CS"/>
</dbReference>
<keyword evidence="5" id="KW-0812">Transmembrane</keyword>
<dbReference type="AlphaFoldDB" id="A0A7M3SUE3"/>
<dbReference type="PROSITE" id="PS00211">
    <property type="entry name" value="ABC_TRANSPORTER_1"/>
    <property type="match status" value="1"/>
</dbReference>
<keyword evidence="5" id="KW-0472">Membrane</keyword>
<dbReference type="SUPFAM" id="SSF52540">
    <property type="entry name" value="P-loop containing nucleoside triphosphate hydrolases"/>
    <property type="match status" value="2"/>
</dbReference>
<evidence type="ECO:0000313" key="8">
    <source>
        <dbReference type="Proteomes" id="UP000444980"/>
    </source>
</evidence>
<dbReference type="InterPro" id="IPR027417">
    <property type="entry name" value="P-loop_NTPase"/>
</dbReference>
<evidence type="ECO:0000256" key="4">
    <source>
        <dbReference type="ARBA" id="ARBA00022840"/>
    </source>
</evidence>
<keyword evidence="2" id="KW-0813">Transport</keyword>
<dbReference type="InterPro" id="IPR003593">
    <property type="entry name" value="AAA+_ATPase"/>
</dbReference>
<dbReference type="OrthoDB" id="501320at2"/>
<gene>
    <name evidence="7" type="ORF">nbrc107697_03060</name>
</gene>
<dbReference type="CDD" id="cd03225">
    <property type="entry name" value="ABC_cobalt_CbiO_domain1"/>
    <property type="match status" value="2"/>
</dbReference>
<feature type="domain" description="ABC transporter" evidence="6">
    <location>
        <begin position="486"/>
        <end position="700"/>
    </location>
</feature>
<reference evidence="8" key="1">
    <citation type="submission" date="2019-06" db="EMBL/GenBank/DDBJ databases">
        <title>Gordonia isolated from sludge of a wastewater treatment plant.</title>
        <authorList>
            <person name="Tamura T."/>
            <person name="Aoyama K."/>
            <person name="Kang Y."/>
            <person name="Saito S."/>
            <person name="Akiyama N."/>
            <person name="Yazawa K."/>
            <person name="Gonoi T."/>
            <person name="Mikami Y."/>
        </authorList>
    </citation>
    <scope>NUCLEOTIDE SEQUENCE [LARGE SCALE GENOMIC DNA]</scope>
    <source>
        <strain evidence="8">NBRC 107697</strain>
    </source>
</reference>
<proteinExistence type="inferred from homology"/>
<dbReference type="EMBL" id="BJOU01000001">
    <property type="protein sequence ID" value="GED96267.1"/>
    <property type="molecule type" value="Genomic_DNA"/>
</dbReference>
<dbReference type="Gene3D" id="3.40.50.300">
    <property type="entry name" value="P-loop containing nucleotide triphosphate hydrolases"/>
    <property type="match status" value="2"/>
</dbReference>
<dbReference type="PANTHER" id="PTHR43553">
    <property type="entry name" value="HEAVY METAL TRANSPORTER"/>
    <property type="match status" value="1"/>
</dbReference>